<organism evidence="1 2">
    <name type="scientific">Staphylococcus lutrae</name>
    <dbReference type="NCBI Taxonomy" id="155085"/>
    <lineage>
        <taxon>Bacteria</taxon>
        <taxon>Bacillati</taxon>
        <taxon>Bacillota</taxon>
        <taxon>Bacilli</taxon>
        <taxon>Bacillales</taxon>
        <taxon>Staphylococcaceae</taxon>
        <taxon>Staphylococcus</taxon>
    </lineage>
</organism>
<dbReference type="InterPro" id="IPR029045">
    <property type="entry name" value="ClpP/crotonase-like_dom_sf"/>
</dbReference>
<dbReference type="KEGG" id="slz:B5P37_08570"/>
<dbReference type="Proteomes" id="UP000242864">
    <property type="component" value="Chromosome"/>
</dbReference>
<dbReference type="SUPFAM" id="SSF52096">
    <property type="entry name" value="ClpP/crotonase"/>
    <property type="match status" value="1"/>
</dbReference>
<sequence length="108" mass="12703">MSLLVSNTTCSSAELFVEQMADSYNTLIIGSKTYGKKYIYNRQFINNVEILIPKHKLSLSFDINKHFDFNQYYKIKSKFKIKKEYNFPVIKSYNELKGGDYNETMEEA</sequence>
<name>A0AAC9WJI4_9STAP</name>
<accession>A0AAC9WJI4</accession>
<dbReference type="RefSeq" id="WP_085237829.1">
    <property type="nucleotide sequence ID" value="NZ_CP020773.1"/>
</dbReference>
<dbReference type="AlphaFoldDB" id="A0AAC9WJI4"/>
<keyword evidence="2" id="KW-1185">Reference proteome</keyword>
<gene>
    <name evidence="1" type="ORF">B5P37_08570</name>
</gene>
<dbReference type="Gene3D" id="3.90.226.10">
    <property type="entry name" value="2-enoyl-CoA Hydratase, Chain A, domain 1"/>
    <property type="match status" value="1"/>
</dbReference>
<proteinExistence type="predicted"/>
<evidence type="ECO:0000313" key="1">
    <source>
        <dbReference type="EMBL" id="ARJ51360.1"/>
    </source>
</evidence>
<reference evidence="1 2" key="1">
    <citation type="submission" date="2017-04" db="EMBL/GenBank/DDBJ databases">
        <authorList>
            <person name="Veseli I.A."/>
            <person name="Tang C."/>
            <person name="Pombert J.-F."/>
        </authorList>
    </citation>
    <scope>NUCLEOTIDE SEQUENCE [LARGE SCALE GENOMIC DNA]</scope>
    <source>
        <strain evidence="1 2">ATCC 700373</strain>
    </source>
</reference>
<dbReference type="EMBL" id="CP020773">
    <property type="protein sequence ID" value="ARJ51360.1"/>
    <property type="molecule type" value="Genomic_DNA"/>
</dbReference>
<protein>
    <submittedName>
        <fullName evidence="1">Uncharacterized protein</fullName>
    </submittedName>
</protein>
<evidence type="ECO:0000313" key="2">
    <source>
        <dbReference type="Proteomes" id="UP000242864"/>
    </source>
</evidence>